<dbReference type="InterPro" id="IPR020472">
    <property type="entry name" value="WD40_PAC1"/>
</dbReference>
<dbReference type="PANTHER" id="PTHR22844:SF387">
    <property type="entry name" value="F3I6.5 PROTEIN"/>
    <property type="match status" value="1"/>
</dbReference>
<sequence>MGFNLETGGSSSSRSSGYQSSSTDSTSQQYGMVGNHPYRCLSVLPDHEGHVFSIALATDQMLYSGSDCGELRASQWPSTEVIDALGATQNSQFGSGKGSVKAMVVVGNKVFTAHQDQKIRVWKRAGSSKRVTNISHKLVATLPTVKDYVMTYITPKSSVQVRRHKKALWIDHHDTISVLAMGKGVLYSGSWDKTIKVWRISDLKCIESITAHIDAVNALAVDLSRGFLYSGSADGTVKVWERSRTPGLKSTTRHSAVATLAPSKNQSVNALALSQDGTICYAGSSDKDIAVWQTHDEGTGKHMINMGTLRGHRLAVLCLTSVSNLLVSGSADKTIRVWRRNPGEELNHQCLAVLQGHSRPVKCLAAVIEPLGEAMMVYSGSMDRSVRVWWLSLVDHDGESAGDAPSSPDVSAFLTPNESPFQELFQASLEPGFRARLQ</sequence>
<feature type="repeat" description="WD" evidence="3">
    <location>
        <begin position="169"/>
        <end position="208"/>
    </location>
</feature>
<dbReference type="PRINTS" id="PR00320">
    <property type="entry name" value="GPROTEINBRPT"/>
</dbReference>
<feature type="repeat" description="WD" evidence="3">
    <location>
        <begin position="209"/>
        <end position="241"/>
    </location>
</feature>
<evidence type="ECO:0000313" key="6">
    <source>
        <dbReference type="Proteomes" id="UP000822688"/>
    </source>
</evidence>
<name>A0A8T0I7G4_CERPU</name>
<dbReference type="PANTHER" id="PTHR22844">
    <property type="entry name" value="F-BOX AND WD40 DOMAIN PROTEIN"/>
    <property type="match status" value="1"/>
</dbReference>
<dbReference type="Proteomes" id="UP000822688">
    <property type="component" value="Chromosome 4"/>
</dbReference>
<evidence type="ECO:0000256" key="1">
    <source>
        <dbReference type="ARBA" id="ARBA00022574"/>
    </source>
</evidence>
<feature type="repeat" description="WD" evidence="3">
    <location>
        <begin position="354"/>
        <end position="389"/>
    </location>
</feature>
<accession>A0A8T0I7G4</accession>
<dbReference type="InterPro" id="IPR036322">
    <property type="entry name" value="WD40_repeat_dom_sf"/>
</dbReference>
<evidence type="ECO:0000256" key="4">
    <source>
        <dbReference type="SAM" id="MobiDB-lite"/>
    </source>
</evidence>
<organism evidence="5 6">
    <name type="scientific">Ceratodon purpureus</name>
    <name type="common">Fire moss</name>
    <name type="synonym">Dicranum purpureum</name>
    <dbReference type="NCBI Taxonomy" id="3225"/>
    <lineage>
        <taxon>Eukaryota</taxon>
        <taxon>Viridiplantae</taxon>
        <taxon>Streptophyta</taxon>
        <taxon>Embryophyta</taxon>
        <taxon>Bryophyta</taxon>
        <taxon>Bryophytina</taxon>
        <taxon>Bryopsida</taxon>
        <taxon>Dicranidae</taxon>
        <taxon>Pseudoditrichales</taxon>
        <taxon>Ditrichaceae</taxon>
        <taxon>Ceratodon</taxon>
    </lineage>
</organism>
<dbReference type="InterPro" id="IPR001680">
    <property type="entry name" value="WD40_rpt"/>
</dbReference>
<dbReference type="AlphaFoldDB" id="A0A8T0I7G4"/>
<dbReference type="Gene3D" id="2.130.10.10">
    <property type="entry name" value="YVTN repeat-like/Quinoprotein amine dehydrogenase"/>
    <property type="match status" value="3"/>
</dbReference>
<dbReference type="EMBL" id="CM026424">
    <property type="protein sequence ID" value="KAG0578631.1"/>
    <property type="molecule type" value="Genomic_DNA"/>
</dbReference>
<feature type="compositionally biased region" description="Low complexity" evidence="4">
    <location>
        <begin position="7"/>
        <end position="29"/>
    </location>
</feature>
<evidence type="ECO:0000256" key="2">
    <source>
        <dbReference type="ARBA" id="ARBA00022737"/>
    </source>
</evidence>
<feature type="region of interest" description="Disordered" evidence="4">
    <location>
        <begin position="1"/>
        <end position="29"/>
    </location>
</feature>
<evidence type="ECO:0000256" key="3">
    <source>
        <dbReference type="PROSITE-ProRule" id="PRU00221"/>
    </source>
</evidence>
<dbReference type="SUPFAM" id="SSF50978">
    <property type="entry name" value="WD40 repeat-like"/>
    <property type="match status" value="1"/>
</dbReference>
<protein>
    <submittedName>
        <fullName evidence="5">Uncharacterized protein</fullName>
    </submittedName>
</protein>
<comment type="caution">
    <text evidence="5">The sequence shown here is derived from an EMBL/GenBank/DDBJ whole genome shotgun (WGS) entry which is preliminary data.</text>
</comment>
<proteinExistence type="predicted"/>
<dbReference type="Pfam" id="PF00400">
    <property type="entry name" value="WD40"/>
    <property type="match status" value="5"/>
</dbReference>
<dbReference type="PROSITE" id="PS50082">
    <property type="entry name" value="WD_REPEATS_2"/>
    <property type="match status" value="5"/>
</dbReference>
<feature type="repeat" description="WD" evidence="3">
    <location>
        <begin position="261"/>
        <end position="293"/>
    </location>
</feature>
<evidence type="ECO:0000313" key="5">
    <source>
        <dbReference type="EMBL" id="KAG0578631.1"/>
    </source>
</evidence>
<keyword evidence="2" id="KW-0677">Repeat</keyword>
<dbReference type="SMART" id="SM00320">
    <property type="entry name" value="WD40"/>
    <property type="match status" value="7"/>
</dbReference>
<reference evidence="5" key="1">
    <citation type="submission" date="2020-06" db="EMBL/GenBank/DDBJ databases">
        <title>WGS assembly of Ceratodon purpureus strain R40.</title>
        <authorList>
            <person name="Carey S.B."/>
            <person name="Jenkins J."/>
            <person name="Shu S."/>
            <person name="Lovell J.T."/>
            <person name="Sreedasyam A."/>
            <person name="Maumus F."/>
            <person name="Tiley G.P."/>
            <person name="Fernandez-Pozo N."/>
            <person name="Barry K."/>
            <person name="Chen C."/>
            <person name="Wang M."/>
            <person name="Lipzen A."/>
            <person name="Daum C."/>
            <person name="Saski C.A."/>
            <person name="Payton A.C."/>
            <person name="Mcbreen J.C."/>
            <person name="Conrad R.E."/>
            <person name="Kollar L.M."/>
            <person name="Olsson S."/>
            <person name="Huttunen S."/>
            <person name="Landis J.B."/>
            <person name="Wickett N.J."/>
            <person name="Johnson M.G."/>
            <person name="Rensing S.A."/>
            <person name="Grimwood J."/>
            <person name="Schmutz J."/>
            <person name="Mcdaniel S.F."/>
        </authorList>
    </citation>
    <scope>NUCLEOTIDE SEQUENCE</scope>
    <source>
        <strain evidence="5">R40</strain>
    </source>
</reference>
<dbReference type="InterPro" id="IPR015943">
    <property type="entry name" value="WD40/YVTN_repeat-like_dom_sf"/>
</dbReference>
<gene>
    <name evidence="5" type="ORF">KC19_4G037800</name>
</gene>
<dbReference type="FunFam" id="2.130.10.10:FF:000775">
    <property type="entry name" value="BnaA09g28200D protein"/>
    <property type="match status" value="1"/>
</dbReference>
<dbReference type="PROSITE" id="PS50294">
    <property type="entry name" value="WD_REPEATS_REGION"/>
    <property type="match status" value="2"/>
</dbReference>
<keyword evidence="1 3" id="KW-0853">WD repeat</keyword>
<keyword evidence="6" id="KW-1185">Reference proteome</keyword>
<dbReference type="CDD" id="cd00200">
    <property type="entry name" value="WD40"/>
    <property type="match status" value="1"/>
</dbReference>
<dbReference type="InterPro" id="IPR045182">
    <property type="entry name" value="JINGUBANG-like"/>
</dbReference>
<feature type="repeat" description="WD" evidence="3">
    <location>
        <begin position="309"/>
        <end position="348"/>
    </location>
</feature>